<feature type="region of interest" description="Disordered" evidence="1">
    <location>
        <begin position="89"/>
        <end position="128"/>
    </location>
</feature>
<feature type="region of interest" description="Disordered" evidence="1">
    <location>
        <begin position="52"/>
        <end position="77"/>
    </location>
</feature>
<proteinExistence type="predicted"/>
<keyword evidence="3" id="KW-1185">Reference proteome</keyword>
<evidence type="ECO:0000313" key="2">
    <source>
        <dbReference type="EMBL" id="KAK7013819.1"/>
    </source>
</evidence>
<comment type="caution">
    <text evidence="2">The sequence shown here is derived from an EMBL/GenBank/DDBJ whole genome shotgun (WGS) entry which is preliminary data.</text>
</comment>
<feature type="region of interest" description="Disordered" evidence="1">
    <location>
        <begin position="150"/>
        <end position="185"/>
    </location>
</feature>
<accession>A0AAW0AL50</accession>
<name>A0AAW0AL50_9AGAR</name>
<gene>
    <name evidence="2" type="ORF">R3P38DRAFT_2788084</name>
</gene>
<organism evidence="2 3">
    <name type="scientific">Favolaschia claudopus</name>
    <dbReference type="NCBI Taxonomy" id="2862362"/>
    <lineage>
        <taxon>Eukaryota</taxon>
        <taxon>Fungi</taxon>
        <taxon>Dikarya</taxon>
        <taxon>Basidiomycota</taxon>
        <taxon>Agaricomycotina</taxon>
        <taxon>Agaricomycetes</taxon>
        <taxon>Agaricomycetidae</taxon>
        <taxon>Agaricales</taxon>
        <taxon>Marasmiineae</taxon>
        <taxon>Mycenaceae</taxon>
        <taxon>Favolaschia</taxon>
    </lineage>
</organism>
<evidence type="ECO:0000256" key="1">
    <source>
        <dbReference type="SAM" id="MobiDB-lite"/>
    </source>
</evidence>
<evidence type="ECO:0000313" key="3">
    <source>
        <dbReference type="Proteomes" id="UP001362999"/>
    </source>
</evidence>
<dbReference type="Proteomes" id="UP001362999">
    <property type="component" value="Unassembled WGS sequence"/>
</dbReference>
<feature type="compositionally biased region" description="Basic and acidic residues" evidence="1">
    <location>
        <begin position="97"/>
        <end position="107"/>
    </location>
</feature>
<sequence>MVAGGEGVNWWCQRKLRERQHAPQSHAEAEHTSLNRRLATLTAYDRLAWFPEKEASATRPAGSAEQRRRHTAQAERAKASALCRAGAGLETQSSGALDREQARDYVHRARRGPPTDNSVTSDDRRLRGGGSENIEWAACIGSFLEPAVGEGNDEGVAGRLPPPNPFASQSPSSSSPCGKKDVGRVRVDRREPLYHGAAELAHGGADHIVPGCVRAASIRHPHPISEWVSGAFGIGFLRSRKDLLS</sequence>
<dbReference type="AlphaFoldDB" id="A0AAW0AL50"/>
<feature type="compositionally biased region" description="Low complexity" evidence="1">
    <location>
        <begin position="166"/>
        <end position="176"/>
    </location>
</feature>
<reference evidence="2 3" key="1">
    <citation type="journal article" date="2024" name="J Genomics">
        <title>Draft genome sequencing and assembly of Favolaschia claudopus CIRM-BRFM 2984 isolated from oak limbs.</title>
        <authorList>
            <person name="Navarro D."/>
            <person name="Drula E."/>
            <person name="Chaduli D."/>
            <person name="Cazenave R."/>
            <person name="Ahrendt S."/>
            <person name="Wang J."/>
            <person name="Lipzen A."/>
            <person name="Daum C."/>
            <person name="Barry K."/>
            <person name="Grigoriev I.V."/>
            <person name="Favel A."/>
            <person name="Rosso M.N."/>
            <person name="Martin F."/>
        </authorList>
    </citation>
    <scope>NUCLEOTIDE SEQUENCE [LARGE SCALE GENOMIC DNA]</scope>
    <source>
        <strain evidence="2 3">CIRM-BRFM 2984</strain>
    </source>
</reference>
<dbReference type="EMBL" id="JAWWNJ010000058">
    <property type="protein sequence ID" value="KAK7013819.1"/>
    <property type="molecule type" value="Genomic_DNA"/>
</dbReference>
<protein>
    <submittedName>
        <fullName evidence="2">Uncharacterized protein</fullName>
    </submittedName>
</protein>